<dbReference type="GO" id="GO:0005525">
    <property type="term" value="F:GTP binding"/>
    <property type="evidence" value="ECO:0007669"/>
    <property type="project" value="UniProtKB-KW"/>
</dbReference>
<reference evidence="7" key="1">
    <citation type="submission" date="2016-06" db="EMBL/GenBank/DDBJ databases">
        <authorList>
            <person name="Cuomo C."/>
            <person name="Litvintseva A."/>
            <person name="Heitman J."/>
            <person name="Chen Y."/>
            <person name="Sun S."/>
            <person name="Springer D."/>
            <person name="Dromer F."/>
            <person name="Young S."/>
            <person name="Zeng Q."/>
            <person name="Chapman S."/>
            <person name="Gujja S."/>
            <person name="Saif S."/>
            <person name="Birren B."/>
        </authorList>
    </citation>
    <scope>NUCLEOTIDE SEQUENCE</scope>
    <source>
        <strain evidence="7">CBS 7841</strain>
    </source>
</reference>
<feature type="region of interest" description="Disordered" evidence="5">
    <location>
        <begin position="28"/>
        <end position="64"/>
    </location>
</feature>
<feature type="compositionally biased region" description="Basic and acidic residues" evidence="5">
    <location>
        <begin position="571"/>
        <end position="581"/>
    </location>
</feature>
<protein>
    <recommendedName>
        <fullName evidence="4">Guanine nucleotide-binding protein-like 1</fullName>
    </recommendedName>
</protein>
<evidence type="ECO:0000256" key="3">
    <source>
        <dbReference type="ARBA" id="ARBA00037770"/>
    </source>
</evidence>
<dbReference type="Pfam" id="PF01926">
    <property type="entry name" value="MMR_HSR1"/>
    <property type="match status" value="1"/>
</dbReference>
<feature type="region of interest" description="Disordered" evidence="5">
    <location>
        <begin position="566"/>
        <end position="623"/>
    </location>
</feature>
<proteinExistence type="predicted"/>
<reference evidence="7" key="2">
    <citation type="journal article" date="2022" name="Elife">
        <title>Obligate sexual reproduction of a homothallic fungus closely related to the Cryptococcus pathogenic species complex.</title>
        <authorList>
            <person name="Passer A.R."/>
            <person name="Clancey S.A."/>
            <person name="Shea T."/>
            <person name="David-Palma M."/>
            <person name="Averette A.F."/>
            <person name="Boekhout T."/>
            <person name="Porcel B.M."/>
            <person name="Nowrousian M."/>
            <person name="Cuomo C.A."/>
            <person name="Sun S."/>
            <person name="Heitman J."/>
            <person name="Coelho M.A."/>
        </authorList>
    </citation>
    <scope>NUCLEOTIDE SEQUENCE</scope>
    <source>
        <strain evidence="7">CBS 7841</strain>
    </source>
</reference>
<keyword evidence="1" id="KW-0547">Nucleotide-binding</keyword>
<evidence type="ECO:0000256" key="2">
    <source>
        <dbReference type="ARBA" id="ARBA00023134"/>
    </source>
</evidence>
<feature type="compositionally biased region" description="Low complexity" evidence="5">
    <location>
        <begin position="50"/>
        <end position="61"/>
    </location>
</feature>
<evidence type="ECO:0000256" key="4">
    <source>
        <dbReference type="ARBA" id="ARBA00039902"/>
    </source>
</evidence>
<gene>
    <name evidence="7" type="ORF">L203_104932</name>
</gene>
<dbReference type="RefSeq" id="XP_066070402.1">
    <property type="nucleotide sequence ID" value="XM_066214305.1"/>
</dbReference>
<dbReference type="InterPro" id="IPR027417">
    <property type="entry name" value="P-loop_NTPase"/>
</dbReference>
<dbReference type="InterPro" id="IPR043358">
    <property type="entry name" value="GNL1-like"/>
</dbReference>
<dbReference type="GO" id="GO:0003924">
    <property type="term" value="F:GTPase activity"/>
    <property type="evidence" value="ECO:0007669"/>
    <property type="project" value="InterPro"/>
</dbReference>
<name>A0AAJ8M3G8_9TREE</name>
<dbReference type="PANTHER" id="PTHR45709:SF3">
    <property type="entry name" value="GUANINE NUCLEOTIDE-BINDING PROTEIN-LIKE 1"/>
    <property type="match status" value="1"/>
</dbReference>
<sequence length="647" mass="73604">MPRKIPISNKRRKEQLLVKRALKRGDISVEDHKSIRSEQKLKTEKRRPGRLSSRSGGPTDSSSKKLQSKFIALSSYYITRTRDLAFSLPLERPLPLERAVFPLDILEARDLNGKLVCPTRPKFHHGQTKKEIEKNEEGMFKIWLKNMQEVLEEWVDEEIETEGEDSVMPRGPTWFETNLEVWRQFWRVTEASHILLLLLDSRCPPLHCPPSLRTFLKDIKTTKEVILVLTKSDLVDPKALQGWKEWINQWWGQGAQVVSVRAYDDQFLPNGRRSRPDIPQQSLNELISALRLAHQRLLQPPQWASNDPEKLKEWQLPVRPSVDWSSLSSSNADVNLTCNEQTDQTSIQEFSMTKEDVGDDISLQRDPLYEPLTIGLIGQPNVGKSSLLNALLGEQKVRASRTPGKTKHFQTMLWGAKREVKIVDCPGLVCPSLAGSEIQALAGIIPVAQIPSLPSCILFASHHLPIEEIFRVPRPQLEDKADNYIEKRTFRNELQKERARQREMEKEDSWNIGGVLEARAIDKGYLTAKGGRPDINRAANGILRALADGKIRWGFYPPGMTGKPAKGIWLDNDKPNGGRDVEESDNEEIEETEQETLLELKEEKGEESETIEERSKEGYHNAKEGMKQAKGFFAALSISEGEDGQEE</sequence>
<keyword evidence="2" id="KW-0342">GTP-binding</keyword>
<dbReference type="Gene3D" id="3.40.50.300">
    <property type="entry name" value="P-loop containing nucleotide triphosphate hydrolases"/>
    <property type="match status" value="1"/>
</dbReference>
<feature type="domain" description="G" evidence="6">
    <location>
        <begin position="373"/>
        <end position="429"/>
    </location>
</feature>
<evidence type="ECO:0000256" key="1">
    <source>
        <dbReference type="ARBA" id="ARBA00022741"/>
    </source>
</evidence>
<accession>A0AAJ8M3G8</accession>
<dbReference type="Proteomes" id="UP000094043">
    <property type="component" value="Chromosome 6"/>
</dbReference>
<evidence type="ECO:0000256" key="5">
    <source>
        <dbReference type="SAM" id="MobiDB-lite"/>
    </source>
</evidence>
<feature type="compositionally biased region" description="Acidic residues" evidence="5">
    <location>
        <begin position="582"/>
        <end position="596"/>
    </location>
</feature>
<dbReference type="InterPro" id="IPR006073">
    <property type="entry name" value="GTP-bd"/>
</dbReference>
<dbReference type="KEGG" id="cdep:91089141"/>
<dbReference type="PANTHER" id="PTHR45709">
    <property type="entry name" value="LARGE SUBUNIT GTPASE 1 HOMOLOG-RELATED"/>
    <property type="match status" value="1"/>
</dbReference>
<dbReference type="EMBL" id="CP143789">
    <property type="protein sequence ID" value="WVN89702.1"/>
    <property type="molecule type" value="Genomic_DNA"/>
</dbReference>
<evidence type="ECO:0000259" key="6">
    <source>
        <dbReference type="Pfam" id="PF01926"/>
    </source>
</evidence>
<evidence type="ECO:0000313" key="8">
    <source>
        <dbReference type="Proteomes" id="UP000094043"/>
    </source>
</evidence>
<dbReference type="PRINTS" id="PR00326">
    <property type="entry name" value="GTP1OBG"/>
</dbReference>
<dbReference type="AlphaFoldDB" id="A0AAJ8M3G8"/>
<feature type="compositionally biased region" description="Basic and acidic residues" evidence="5">
    <location>
        <begin position="611"/>
        <end position="623"/>
    </location>
</feature>
<reference evidence="7" key="3">
    <citation type="submission" date="2024-01" db="EMBL/GenBank/DDBJ databases">
        <authorList>
            <person name="Coelho M.A."/>
            <person name="David-Palma M."/>
            <person name="Shea T."/>
            <person name="Sun S."/>
            <person name="Cuomo C.A."/>
            <person name="Heitman J."/>
        </authorList>
    </citation>
    <scope>NUCLEOTIDE SEQUENCE</scope>
    <source>
        <strain evidence="7">CBS 7841</strain>
    </source>
</reference>
<dbReference type="GeneID" id="91089141"/>
<feature type="compositionally biased region" description="Basic and acidic residues" evidence="5">
    <location>
        <begin position="28"/>
        <end position="42"/>
    </location>
</feature>
<dbReference type="SUPFAM" id="SSF52540">
    <property type="entry name" value="P-loop containing nucleoside triphosphate hydrolases"/>
    <property type="match status" value="1"/>
</dbReference>
<keyword evidence="8" id="KW-1185">Reference proteome</keyword>
<comment type="function">
    <text evidence="3">Possible regulatory or functional link with the histocompatibility cluster.</text>
</comment>
<evidence type="ECO:0000313" key="7">
    <source>
        <dbReference type="EMBL" id="WVN89702.1"/>
    </source>
</evidence>
<organism evidence="7 8">
    <name type="scientific">Cryptococcus depauperatus CBS 7841</name>
    <dbReference type="NCBI Taxonomy" id="1295531"/>
    <lineage>
        <taxon>Eukaryota</taxon>
        <taxon>Fungi</taxon>
        <taxon>Dikarya</taxon>
        <taxon>Basidiomycota</taxon>
        <taxon>Agaricomycotina</taxon>
        <taxon>Tremellomycetes</taxon>
        <taxon>Tremellales</taxon>
        <taxon>Cryptococcaceae</taxon>
        <taxon>Cryptococcus</taxon>
    </lineage>
</organism>